<dbReference type="InterPro" id="IPR004294">
    <property type="entry name" value="Carotenoid_Oase"/>
</dbReference>
<evidence type="ECO:0000313" key="7">
    <source>
        <dbReference type="EMBL" id="KAG0291317.1"/>
    </source>
</evidence>
<evidence type="ECO:0000313" key="8">
    <source>
        <dbReference type="Proteomes" id="UP000823405"/>
    </source>
</evidence>
<dbReference type="GO" id="GO:0046872">
    <property type="term" value="F:metal ion binding"/>
    <property type="evidence" value="ECO:0007669"/>
    <property type="project" value="UniProtKB-KW"/>
</dbReference>
<dbReference type="EMBL" id="JAAAIN010002642">
    <property type="protein sequence ID" value="KAG0291317.1"/>
    <property type="molecule type" value="Genomic_DNA"/>
</dbReference>
<gene>
    <name evidence="7" type="ORF">BGZ97_005934</name>
</gene>
<evidence type="ECO:0000256" key="3">
    <source>
        <dbReference type="ARBA" id="ARBA00023002"/>
    </source>
</evidence>
<name>A0A9P6QRH3_9FUNG</name>
<proteinExistence type="inferred from homology"/>
<dbReference type="AlphaFoldDB" id="A0A9P6QRH3"/>
<dbReference type="Pfam" id="PF03055">
    <property type="entry name" value="RPE65"/>
    <property type="match status" value="1"/>
</dbReference>
<feature type="region of interest" description="Disordered" evidence="6">
    <location>
        <begin position="1"/>
        <end position="34"/>
    </location>
</feature>
<keyword evidence="3" id="KW-0560">Oxidoreductase</keyword>
<evidence type="ECO:0000256" key="1">
    <source>
        <dbReference type="ARBA" id="ARBA00006787"/>
    </source>
</evidence>
<evidence type="ECO:0000256" key="4">
    <source>
        <dbReference type="ARBA" id="ARBA00023004"/>
    </source>
</evidence>
<dbReference type="Proteomes" id="UP000823405">
    <property type="component" value="Unassembled WGS sequence"/>
</dbReference>
<dbReference type="OrthoDB" id="1069523at2759"/>
<organism evidence="7 8">
    <name type="scientific">Linnemannia gamsii</name>
    <dbReference type="NCBI Taxonomy" id="64522"/>
    <lineage>
        <taxon>Eukaryota</taxon>
        <taxon>Fungi</taxon>
        <taxon>Fungi incertae sedis</taxon>
        <taxon>Mucoromycota</taxon>
        <taxon>Mortierellomycotina</taxon>
        <taxon>Mortierellomycetes</taxon>
        <taxon>Mortierellales</taxon>
        <taxon>Mortierellaceae</taxon>
        <taxon>Linnemannia</taxon>
    </lineage>
</organism>
<protein>
    <recommendedName>
        <fullName evidence="9">Carotenoid oxygenase</fullName>
    </recommendedName>
</protein>
<dbReference type="GO" id="GO:0016121">
    <property type="term" value="P:carotene catabolic process"/>
    <property type="evidence" value="ECO:0007669"/>
    <property type="project" value="TreeGrafter"/>
</dbReference>
<dbReference type="PANTHER" id="PTHR10543:SF89">
    <property type="entry name" value="CAROTENOID 9,10(9',10')-CLEAVAGE DIOXYGENASE 1"/>
    <property type="match status" value="1"/>
</dbReference>
<accession>A0A9P6QRH3</accession>
<sequence length="651" mass="73768">MAIPSKEYYNENHKDKKSRPETRGKSSVPADVKVKPEKRTVAHRHPYLSGNFYPVFEETVGEDGIECEVVGVIPESLRGSQYIRTGPNSLRIPEETVAHHFFDGEGMLHGVYFPPSIEGEDETGPIRARYMNRYVRSDSFQKANKYGNVMLSVGLMMNGGRSLINILKQAAVSILRSVIFRVTNIGNGNTGLAFIGERLLALHEAGVPIEMAVPSLATVGEFYFEKEGQKRGKKFLPNQEASTAHPKYDPNTGETVFFSWRLLAPFAYYSVIAADGLRTIWEEPIPGFTRPTMMHDFAITPTYSIILNLNYTLDPIKHYSKVKTLISFDETKPARFGIIPRHFNSKRDKVLWFETRSCHMFHTANSWDEKDKDGNVVAVYMTASRSERFVSYINMWEAKGEGEPFGGGKTPEELRRQYVIPGDGDYANQDPDGTYLSLFRFDLKTMETRVTTLSTISSEFPMINWDWFMRPDLRYIYAAKMDIVPGTGMKSGGILKVDIRAVMEKQQQMLKDGGLKNLGGDGRWEIGSESLLQVEKESHRMHLFGGSYGGNEALFVPNLPRADGKALEEDEGHLLVYVYDESQIENGLVANPDRQVTELWIFDAKKIGQEHQPLAKVKIPRRVPYGFHGLHVTRKQIELNLHHLNRRSVPV</sequence>
<comment type="caution">
    <text evidence="7">The sequence shown here is derived from an EMBL/GenBank/DDBJ whole genome shotgun (WGS) entry which is preliminary data.</text>
</comment>
<feature type="binding site" evidence="5">
    <location>
        <position position="628"/>
    </location>
    <ligand>
        <name>Fe cation</name>
        <dbReference type="ChEBI" id="CHEBI:24875"/>
        <note>catalytic</note>
    </ligand>
</feature>
<feature type="compositionally biased region" description="Basic and acidic residues" evidence="6">
    <location>
        <begin position="8"/>
        <end position="24"/>
    </location>
</feature>
<evidence type="ECO:0000256" key="5">
    <source>
        <dbReference type="PIRSR" id="PIRSR604294-1"/>
    </source>
</evidence>
<keyword evidence="4 5" id="KW-0408">Iron</keyword>
<dbReference type="GO" id="GO:0010436">
    <property type="term" value="F:carotenoid dioxygenase activity"/>
    <property type="evidence" value="ECO:0007669"/>
    <property type="project" value="TreeGrafter"/>
</dbReference>
<evidence type="ECO:0008006" key="9">
    <source>
        <dbReference type="Google" id="ProtNLM"/>
    </source>
</evidence>
<feature type="binding site" evidence="5">
    <location>
        <position position="362"/>
    </location>
    <ligand>
        <name>Fe cation</name>
        <dbReference type="ChEBI" id="CHEBI:24875"/>
        <note>catalytic</note>
    </ligand>
</feature>
<feature type="binding site" evidence="5">
    <location>
        <position position="295"/>
    </location>
    <ligand>
        <name>Fe cation</name>
        <dbReference type="ChEBI" id="CHEBI:24875"/>
        <note>catalytic</note>
    </ligand>
</feature>
<comment type="similarity">
    <text evidence="1">Belongs to the carotenoid oxygenase family.</text>
</comment>
<feature type="binding site" evidence="5">
    <location>
        <position position="245"/>
    </location>
    <ligand>
        <name>Fe cation</name>
        <dbReference type="ChEBI" id="CHEBI:24875"/>
        <note>catalytic</note>
    </ligand>
</feature>
<reference evidence="7" key="1">
    <citation type="journal article" date="2020" name="Fungal Divers.">
        <title>Resolving the Mortierellaceae phylogeny through synthesis of multi-gene phylogenetics and phylogenomics.</title>
        <authorList>
            <person name="Vandepol N."/>
            <person name="Liber J."/>
            <person name="Desiro A."/>
            <person name="Na H."/>
            <person name="Kennedy M."/>
            <person name="Barry K."/>
            <person name="Grigoriev I.V."/>
            <person name="Miller A.N."/>
            <person name="O'Donnell K."/>
            <person name="Stajich J.E."/>
            <person name="Bonito G."/>
        </authorList>
    </citation>
    <scope>NUCLEOTIDE SEQUENCE</scope>
    <source>
        <strain evidence="7">NVP60</strain>
    </source>
</reference>
<comment type="cofactor">
    <cofactor evidence="5">
        <name>Fe(2+)</name>
        <dbReference type="ChEBI" id="CHEBI:29033"/>
    </cofactor>
    <text evidence="5">Binds 1 Fe(2+) ion per subunit.</text>
</comment>
<keyword evidence="8" id="KW-1185">Reference proteome</keyword>
<dbReference type="PANTHER" id="PTHR10543">
    <property type="entry name" value="BETA-CAROTENE DIOXYGENASE"/>
    <property type="match status" value="1"/>
</dbReference>
<evidence type="ECO:0000256" key="6">
    <source>
        <dbReference type="SAM" id="MobiDB-lite"/>
    </source>
</evidence>
<keyword evidence="2 5" id="KW-0479">Metal-binding</keyword>
<evidence type="ECO:0000256" key="2">
    <source>
        <dbReference type="ARBA" id="ARBA00022723"/>
    </source>
</evidence>